<reference evidence="1" key="1">
    <citation type="journal article" date="2021" name="Proc. Natl. Acad. Sci. U.S.A.">
        <title>A Catalog of Tens of Thousands of Viruses from Human Metagenomes Reveals Hidden Associations with Chronic Diseases.</title>
        <authorList>
            <person name="Tisza M.J."/>
            <person name="Buck C.B."/>
        </authorList>
    </citation>
    <scope>NUCLEOTIDE SEQUENCE</scope>
    <source>
        <strain evidence="1">Ct6Ob18</strain>
    </source>
</reference>
<sequence length="68" mass="7692">MDYNRFTIDLIKSSFAQYVATGTINEDALTDGISQLNKAIDKALISNEDTTVLESLKSDLQYIRYELL</sequence>
<accession>A0A8S5TGW4</accession>
<organism evidence="1">
    <name type="scientific">Siphoviridae sp. ct6Ob18</name>
    <dbReference type="NCBI Taxonomy" id="2827783"/>
    <lineage>
        <taxon>Viruses</taxon>
        <taxon>Duplodnaviria</taxon>
        <taxon>Heunggongvirae</taxon>
        <taxon>Uroviricota</taxon>
        <taxon>Caudoviricetes</taxon>
    </lineage>
</organism>
<name>A0A8S5TGW4_9CAUD</name>
<dbReference type="EMBL" id="BK032824">
    <property type="protein sequence ID" value="DAF62556.1"/>
    <property type="molecule type" value="Genomic_DNA"/>
</dbReference>
<protein>
    <submittedName>
        <fullName evidence="1">Uncharacterized protein</fullName>
    </submittedName>
</protein>
<evidence type="ECO:0000313" key="1">
    <source>
        <dbReference type="EMBL" id="DAF62556.1"/>
    </source>
</evidence>
<proteinExistence type="predicted"/>